<proteinExistence type="predicted"/>
<reference evidence="2" key="1">
    <citation type="submission" date="2021-01" db="EMBL/GenBank/DDBJ databases">
        <authorList>
            <consortium name="Genoscope - CEA"/>
            <person name="William W."/>
        </authorList>
    </citation>
    <scope>NUCLEOTIDE SEQUENCE</scope>
</reference>
<evidence type="ECO:0000313" key="2">
    <source>
        <dbReference type="EMBL" id="CAD8212905.1"/>
    </source>
</evidence>
<dbReference type="Proteomes" id="UP000683925">
    <property type="component" value="Unassembled WGS sequence"/>
</dbReference>
<feature type="coiled-coil region" evidence="1">
    <location>
        <begin position="573"/>
        <end position="628"/>
    </location>
</feature>
<feature type="coiled-coil region" evidence="1">
    <location>
        <begin position="155"/>
        <end position="224"/>
    </location>
</feature>
<feature type="coiled-coil region" evidence="1">
    <location>
        <begin position="296"/>
        <end position="337"/>
    </location>
</feature>
<dbReference type="EMBL" id="CAJJDP010000161">
    <property type="protein sequence ID" value="CAD8212905.1"/>
    <property type="molecule type" value="Genomic_DNA"/>
</dbReference>
<keyword evidence="3" id="KW-1185">Reference proteome</keyword>
<name>A0A8S1YFW3_PAROT</name>
<sequence length="771" mass="90654">MNTNTDLDKLLFQKSNQPQQSQNPDITITSYSDISDGTPNKQSFKFATKAKQEDVQPQMQASNSIMESMTPKKINKLIDWSKYNVAPGNGKNIFPQVAGISIEFSNENSLNFKQQAKVNDDNFSHKFIEIEQKSKNFSNIDVLTTKNESSESKKIDSLQNTIKQKDQIISELKNEIAQLQSQDQTLQQEIEKMYKILHSKEKTIENQELQISNLTTLIKNEQQDQNMLSEIKMKEIKRSSVFEVNTKCQLCLAGKQELKNILKECSLENEQSILEMENDLATQIREIVTLLLSRQREQIDIALEQQDDMIKELTDQIEQYKEQKTQASEENKSLQRKISLIFNQSQEQEKNLIEEFEKIKKINYNLIQENQQYKLQISSTKNRELSKQSMDFQKLKSCCNSTQSDTNEVYGDIHLMRQQFQSQITELVEKKQEYEKQIQQLKEDSFSKSNYKFQVQSIKEKDKKNIELFSQIKMMQQTQKDNERSILELKDEQEKLKKKVQFKNVEIKQYIEQNKIIQDKNNELSTRIIQLQQKLISQGSNQKDFRQSPKSRSLEQSRVISQYLQPNMNHQQLSQLINEYKNYQQEFVDLKVVFAEKIKQYEILQNKIQKLQNDNFSLNHLNQKLINENNKLKEDRIITKRTSEEFTTGVRWSAATGESINMKTIIQQSDDDFEKKKCFNVLELMQPELLSTEETIHILKEILIRSVKSLELIKKIYQISEIKELLLIFSKIDEKCLISNSKLNKIITCVLEEKRKLQSTNRNEKPDFFNS</sequence>
<organism evidence="2 3">
    <name type="scientific">Paramecium octaurelia</name>
    <dbReference type="NCBI Taxonomy" id="43137"/>
    <lineage>
        <taxon>Eukaryota</taxon>
        <taxon>Sar</taxon>
        <taxon>Alveolata</taxon>
        <taxon>Ciliophora</taxon>
        <taxon>Intramacronucleata</taxon>
        <taxon>Oligohymenophorea</taxon>
        <taxon>Peniculida</taxon>
        <taxon>Parameciidae</taxon>
        <taxon>Paramecium</taxon>
    </lineage>
</organism>
<dbReference type="OrthoDB" id="304763at2759"/>
<dbReference type="OMA" id="FEVNTKC"/>
<evidence type="ECO:0000256" key="1">
    <source>
        <dbReference type="SAM" id="Coils"/>
    </source>
</evidence>
<gene>
    <name evidence="2" type="ORF">POCTA_138.1.T1590118</name>
</gene>
<feature type="coiled-coil region" evidence="1">
    <location>
        <begin position="417"/>
        <end position="444"/>
    </location>
</feature>
<evidence type="ECO:0000313" key="3">
    <source>
        <dbReference type="Proteomes" id="UP000683925"/>
    </source>
</evidence>
<comment type="caution">
    <text evidence="2">The sequence shown here is derived from an EMBL/GenBank/DDBJ whole genome shotgun (WGS) entry which is preliminary data.</text>
</comment>
<dbReference type="AlphaFoldDB" id="A0A8S1YFW3"/>
<protein>
    <submittedName>
        <fullName evidence="2">Uncharacterized protein</fullName>
    </submittedName>
</protein>
<accession>A0A8S1YFW3</accession>
<feature type="coiled-coil region" evidence="1">
    <location>
        <begin position="475"/>
        <end position="534"/>
    </location>
</feature>
<keyword evidence="1" id="KW-0175">Coiled coil</keyword>